<evidence type="ECO:0000259" key="1">
    <source>
        <dbReference type="Pfam" id="PF16107"/>
    </source>
</evidence>
<dbReference type="Pfam" id="PF16107">
    <property type="entry name" value="DUF4825"/>
    <property type="match status" value="1"/>
</dbReference>
<sequence>MNNKNKWIIALLLVGVVGLTVVEGYLKPQLRAQEEQYKADQQNPLTHDFQSVLRYQSKYMGDASNLINLNHHLPLSAIPKTFQLYPEEYKAELIYQRDAASVDDVLLKQALLYNATANFVLIENLERYQVRFPDVSYTFSRTAIEQWYGGNLQRLLEKKQWDQEVRDRLAEESYVKTFFKQVASAEKSSE</sequence>
<dbReference type="InterPro" id="IPR032250">
    <property type="entry name" value="DUF4825"/>
</dbReference>
<reference evidence="2" key="1">
    <citation type="submission" date="2022-06" db="EMBL/GenBank/DDBJ databases">
        <title>Genome sequencing of Brevibacillus sp. BB3-R1.</title>
        <authorList>
            <person name="Heo J."/>
            <person name="Lee D."/>
            <person name="Won M."/>
            <person name="Han B.-H."/>
            <person name="Hong S.-B."/>
            <person name="Kwon S.-W."/>
        </authorList>
    </citation>
    <scope>NUCLEOTIDE SEQUENCE</scope>
    <source>
        <strain evidence="2">BB3-R1</strain>
    </source>
</reference>
<evidence type="ECO:0000313" key="2">
    <source>
        <dbReference type="EMBL" id="USG66659.1"/>
    </source>
</evidence>
<dbReference type="EMBL" id="CP098755">
    <property type="protein sequence ID" value="USG66659.1"/>
    <property type="molecule type" value="Genomic_DNA"/>
</dbReference>
<gene>
    <name evidence="2" type="ORF">NDK47_04995</name>
</gene>
<keyword evidence="3" id="KW-1185">Reference proteome</keyword>
<organism evidence="2 3">
    <name type="scientific">Brevibacillus ruminantium</name>
    <dbReference type="NCBI Taxonomy" id="2950604"/>
    <lineage>
        <taxon>Bacteria</taxon>
        <taxon>Bacillati</taxon>
        <taxon>Bacillota</taxon>
        <taxon>Bacilli</taxon>
        <taxon>Bacillales</taxon>
        <taxon>Paenibacillaceae</taxon>
        <taxon>Brevibacillus</taxon>
    </lineage>
</organism>
<dbReference type="RefSeq" id="WP_251873767.1">
    <property type="nucleotide sequence ID" value="NZ_CP098755.1"/>
</dbReference>
<proteinExistence type="predicted"/>
<evidence type="ECO:0000313" key="3">
    <source>
        <dbReference type="Proteomes" id="UP001056500"/>
    </source>
</evidence>
<accession>A0ABY4WIY2</accession>
<feature type="domain" description="DUF4825" evidence="1">
    <location>
        <begin position="53"/>
        <end position="137"/>
    </location>
</feature>
<dbReference type="Proteomes" id="UP001056500">
    <property type="component" value="Chromosome"/>
</dbReference>
<protein>
    <submittedName>
        <fullName evidence="2">DUF4825 domain-containing protein</fullName>
    </submittedName>
</protein>
<name>A0ABY4WIY2_9BACL</name>